<evidence type="ECO:0000256" key="3">
    <source>
        <dbReference type="ARBA" id="ARBA00022833"/>
    </source>
</evidence>
<dbReference type="GO" id="GO:0008270">
    <property type="term" value="F:zinc ion binding"/>
    <property type="evidence" value="ECO:0007669"/>
    <property type="project" value="UniProtKB-KW"/>
</dbReference>
<dbReference type="InterPro" id="IPR006612">
    <property type="entry name" value="THAP_Znf"/>
</dbReference>
<organism evidence="7">
    <name type="scientific">Schizaphis graminum</name>
    <name type="common">Green bug aphid</name>
    <dbReference type="NCBI Taxonomy" id="13262"/>
    <lineage>
        <taxon>Eukaryota</taxon>
        <taxon>Metazoa</taxon>
        <taxon>Ecdysozoa</taxon>
        <taxon>Arthropoda</taxon>
        <taxon>Hexapoda</taxon>
        <taxon>Insecta</taxon>
        <taxon>Pterygota</taxon>
        <taxon>Neoptera</taxon>
        <taxon>Paraneoptera</taxon>
        <taxon>Hemiptera</taxon>
        <taxon>Sternorrhyncha</taxon>
        <taxon>Aphidomorpha</taxon>
        <taxon>Aphidoidea</taxon>
        <taxon>Aphididae</taxon>
        <taxon>Aphidini</taxon>
        <taxon>Schizaphis</taxon>
    </lineage>
</organism>
<keyword evidence="4 5" id="KW-0238">DNA-binding</keyword>
<dbReference type="InterPro" id="IPR038441">
    <property type="entry name" value="THAP_Znf_sf"/>
</dbReference>
<evidence type="ECO:0000313" key="7">
    <source>
        <dbReference type="EMBL" id="MBY27706.1"/>
    </source>
</evidence>
<dbReference type="PANTHER" id="PTHR46600">
    <property type="entry name" value="THAP DOMAIN-CONTAINING"/>
    <property type="match status" value="1"/>
</dbReference>
<evidence type="ECO:0000259" key="6">
    <source>
        <dbReference type="PROSITE" id="PS50950"/>
    </source>
</evidence>
<keyword evidence="3" id="KW-0862">Zinc</keyword>
<feature type="domain" description="THAP-type" evidence="6">
    <location>
        <begin position="1"/>
        <end position="80"/>
    </location>
</feature>
<reference evidence="7" key="1">
    <citation type="submission" date="2018-04" db="EMBL/GenBank/DDBJ databases">
        <title>Transcriptome of Schizaphis graminum biotype I.</title>
        <authorList>
            <person name="Scully E.D."/>
            <person name="Geib S.M."/>
            <person name="Palmer N.A."/>
            <person name="Koch K."/>
            <person name="Bradshaw J."/>
            <person name="Heng-Moss T."/>
            <person name="Sarath G."/>
        </authorList>
    </citation>
    <scope>NUCLEOTIDE SEQUENCE</scope>
</reference>
<keyword evidence="2 5" id="KW-0863">Zinc-finger</keyword>
<dbReference type="EMBL" id="GGMR01015087">
    <property type="protein sequence ID" value="MBY27706.1"/>
    <property type="molecule type" value="Transcribed_RNA"/>
</dbReference>
<dbReference type="GO" id="GO:0043565">
    <property type="term" value="F:sequence-specific DNA binding"/>
    <property type="evidence" value="ECO:0007669"/>
    <property type="project" value="InterPro"/>
</dbReference>
<sequence length="201" mass="23396">MPNICILCIKPTLKSSNSKISFHVFPTCPKKRLVWIQRCKLMNQEVLPRHKICSFHFKPTCFKVNAKRRILHPDAVPTIFEKRYAKKNNLRNKIVKVLGQTNDCNEKKEIGHQNQQSHNISSTKAAKKKVIGPKRVISNLEAARDVYEHLHNIAISQKKKIDKLDETIKELEDEKSYFMSHLKLVNVKISMVNQMKNKNNQ</sequence>
<evidence type="ECO:0000256" key="5">
    <source>
        <dbReference type="PROSITE-ProRule" id="PRU00309"/>
    </source>
</evidence>
<protein>
    <submittedName>
        <fullName evidence="7">THAP domain-containing protein 2</fullName>
    </submittedName>
</protein>
<dbReference type="SUPFAM" id="SSF57716">
    <property type="entry name" value="Glucocorticoid receptor-like (DNA-binding domain)"/>
    <property type="match status" value="1"/>
</dbReference>
<dbReference type="Gene3D" id="6.20.210.20">
    <property type="entry name" value="THAP domain"/>
    <property type="match status" value="1"/>
</dbReference>
<proteinExistence type="predicted"/>
<dbReference type="Pfam" id="PF05485">
    <property type="entry name" value="THAP"/>
    <property type="match status" value="1"/>
</dbReference>
<gene>
    <name evidence="7" type="primary">THAP2_4</name>
    <name evidence="7" type="ORF">g.50608</name>
</gene>
<accession>A0A2S2PFK7</accession>
<evidence type="ECO:0000256" key="2">
    <source>
        <dbReference type="ARBA" id="ARBA00022771"/>
    </source>
</evidence>
<evidence type="ECO:0000256" key="1">
    <source>
        <dbReference type="ARBA" id="ARBA00022723"/>
    </source>
</evidence>
<dbReference type="AlphaFoldDB" id="A0A2S2PFK7"/>
<dbReference type="PROSITE" id="PS50950">
    <property type="entry name" value="ZF_THAP"/>
    <property type="match status" value="1"/>
</dbReference>
<name>A0A2S2PFK7_SCHGA</name>
<dbReference type="SMART" id="SM00980">
    <property type="entry name" value="THAP"/>
    <property type="match status" value="1"/>
</dbReference>
<keyword evidence="1" id="KW-0479">Metal-binding</keyword>
<dbReference type="PANTHER" id="PTHR46600:SF11">
    <property type="entry name" value="THAP DOMAIN-CONTAINING PROTEIN 10"/>
    <property type="match status" value="1"/>
</dbReference>
<evidence type="ECO:0000256" key="4">
    <source>
        <dbReference type="ARBA" id="ARBA00023125"/>
    </source>
</evidence>
<dbReference type="InterPro" id="IPR026516">
    <property type="entry name" value="THAP1/10"/>
</dbReference>
<dbReference type="SMART" id="SM00692">
    <property type="entry name" value="DM3"/>
    <property type="match status" value="1"/>
</dbReference>